<keyword evidence="1" id="KW-1133">Transmembrane helix</keyword>
<evidence type="ECO:0000313" key="2">
    <source>
        <dbReference type="EMBL" id="OGC53669.1"/>
    </source>
</evidence>
<keyword evidence="1" id="KW-0472">Membrane</keyword>
<feature type="transmembrane region" description="Helical" evidence="1">
    <location>
        <begin position="87"/>
        <end position="108"/>
    </location>
</feature>
<feature type="transmembrane region" description="Helical" evidence="1">
    <location>
        <begin position="52"/>
        <end position="75"/>
    </location>
</feature>
<name>A0A1F4V932_UNCKA</name>
<feature type="transmembrane region" description="Helical" evidence="1">
    <location>
        <begin position="7"/>
        <end position="23"/>
    </location>
</feature>
<proteinExistence type="predicted"/>
<evidence type="ECO:0008006" key="4">
    <source>
        <dbReference type="Google" id="ProtNLM"/>
    </source>
</evidence>
<reference evidence="2 3" key="1">
    <citation type="journal article" date="2016" name="Nat. Commun.">
        <title>Thousands of microbial genomes shed light on interconnected biogeochemical processes in an aquifer system.</title>
        <authorList>
            <person name="Anantharaman K."/>
            <person name="Brown C.T."/>
            <person name="Hug L.A."/>
            <person name="Sharon I."/>
            <person name="Castelle C.J."/>
            <person name="Probst A.J."/>
            <person name="Thomas B.C."/>
            <person name="Singh A."/>
            <person name="Wilkins M.J."/>
            <person name="Karaoz U."/>
            <person name="Brodie E.L."/>
            <person name="Williams K.H."/>
            <person name="Hubbard S.S."/>
            <person name="Banfield J.F."/>
        </authorList>
    </citation>
    <scope>NUCLEOTIDE SEQUENCE [LARGE SCALE GENOMIC DNA]</scope>
</reference>
<gene>
    <name evidence="2" type="ORF">A3D91_04500</name>
</gene>
<dbReference type="Proteomes" id="UP000178127">
    <property type="component" value="Unassembled WGS sequence"/>
</dbReference>
<feature type="transmembrane region" description="Helical" evidence="1">
    <location>
        <begin position="29"/>
        <end position="45"/>
    </location>
</feature>
<dbReference type="EMBL" id="MEVD01000013">
    <property type="protein sequence ID" value="OGC53669.1"/>
    <property type="molecule type" value="Genomic_DNA"/>
</dbReference>
<dbReference type="AlphaFoldDB" id="A0A1F4V932"/>
<evidence type="ECO:0000313" key="3">
    <source>
        <dbReference type="Proteomes" id="UP000178127"/>
    </source>
</evidence>
<keyword evidence="1" id="KW-0812">Transmembrane</keyword>
<evidence type="ECO:0000256" key="1">
    <source>
        <dbReference type="SAM" id="Phobius"/>
    </source>
</evidence>
<accession>A0A1F4V932</accession>
<sequence>MKKIKPLSIFLLFFTFWLLLISNLWPYPILLFTTLAALSLSYFILTKSKNDALIYIIAGITDPLGEIIVSKSGLWTYHGTTLLGIPYWLPLAWGITAISVYKLISALVKSHFI</sequence>
<dbReference type="STRING" id="1802620.A3D91_04500"/>
<protein>
    <recommendedName>
        <fullName evidence="4">Carotenoid biosynthesis protein</fullName>
    </recommendedName>
</protein>
<comment type="caution">
    <text evidence="2">The sequence shown here is derived from an EMBL/GenBank/DDBJ whole genome shotgun (WGS) entry which is preliminary data.</text>
</comment>
<organism evidence="2 3">
    <name type="scientific">candidate division WWE3 bacterium RIFCSPHIGHO2_02_FULL_38_14</name>
    <dbReference type="NCBI Taxonomy" id="1802620"/>
    <lineage>
        <taxon>Bacteria</taxon>
        <taxon>Katanobacteria</taxon>
    </lineage>
</organism>